<dbReference type="RefSeq" id="WP_143884078.1">
    <property type="nucleotide sequence ID" value="NZ_JBPFQE010000013.1"/>
</dbReference>
<evidence type="ECO:0000259" key="2">
    <source>
        <dbReference type="Pfam" id="PF11827"/>
    </source>
</evidence>
<sequence length="147" mass="16347">MKKLIIAITVMLFGFSAFAQNTSNLLNSYISVKNALVSSDSKAASTAISVFNDAVKGEDNFSQKTDLLKATEKLNKAGNNIEKQRAAFNDVSTIMWKLVKSSDKVSQPVYYQYCPMKKAYWLSKEKDIKNPYYGSSMLTCGKVAETK</sequence>
<dbReference type="Pfam" id="PF11827">
    <property type="entry name" value="DUF3347"/>
    <property type="match status" value="1"/>
</dbReference>
<name>A0A653ZIE9_SPHMU</name>
<feature type="signal peptide" evidence="1">
    <location>
        <begin position="1"/>
        <end position="19"/>
    </location>
</feature>
<feature type="domain" description="DUF3347" evidence="2">
    <location>
        <begin position="26"/>
        <end position="104"/>
    </location>
</feature>
<feature type="chain" id="PRO_5024810044" description="DUF3347 domain-containing protein" evidence="1">
    <location>
        <begin position="20"/>
        <end position="147"/>
    </location>
</feature>
<evidence type="ECO:0000313" key="4">
    <source>
        <dbReference type="Proteomes" id="UP000432350"/>
    </source>
</evidence>
<gene>
    <name evidence="3" type="ORF">SPHINGO8BC_140190</name>
</gene>
<proteinExistence type="predicted"/>
<protein>
    <recommendedName>
        <fullName evidence="2">DUF3347 domain-containing protein</fullName>
    </recommendedName>
</protein>
<keyword evidence="1" id="KW-0732">Signal</keyword>
<reference evidence="3 4" key="1">
    <citation type="submission" date="2019-10" db="EMBL/GenBank/DDBJ databases">
        <authorList>
            <person name="Karimi E."/>
        </authorList>
    </citation>
    <scope>NUCLEOTIDE SEQUENCE [LARGE SCALE GENOMIC DNA]</scope>
    <source>
        <strain evidence="3">Sphingobacterium sp. 8BC</strain>
    </source>
</reference>
<evidence type="ECO:0000313" key="3">
    <source>
        <dbReference type="EMBL" id="VXC55033.1"/>
    </source>
</evidence>
<accession>A0A653ZIE9</accession>
<organism evidence="3 4">
    <name type="scientific">Sphingobacterium multivorum</name>
    <dbReference type="NCBI Taxonomy" id="28454"/>
    <lineage>
        <taxon>Bacteria</taxon>
        <taxon>Pseudomonadati</taxon>
        <taxon>Bacteroidota</taxon>
        <taxon>Sphingobacteriia</taxon>
        <taxon>Sphingobacteriales</taxon>
        <taxon>Sphingobacteriaceae</taxon>
        <taxon>Sphingobacterium</taxon>
    </lineage>
</organism>
<dbReference type="Proteomes" id="UP000432350">
    <property type="component" value="Unassembled WGS sequence"/>
</dbReference>
<dbReference type="AlphaFoldDB" id="A0A653ZIE9"/>
<dbReference type="EMBL" id="CABWMV010000006">
    <property type="protein sequence ID" value="VXC55033.1"/>
    <property type="molecule type" value="Genomic_DNA"/>
</dbReference>
<evidence type="ECO:0000256" key="1">
    <source>
        <dbReference type="SAM" id="SignalP"/>
    </source>
</evidence>
<dbReference type="InterPro" id="IPR021782">
    <property type="entry name" value="DUF3347"/>
</dbReference>